<dbReference type="InterPro" id="IPR015324">
    <property type="entry name" value="Ribosomal_Rsm22-like"/>
</dbReference>
<dbReference type="GO" id="GO:0006412">
    <property type="term" value="P:translation"/>
    <property type="evidence" value="ECO:0007669"/>
    <property type="project" value="InterPro"/>
</dbReference>
<comment type="subcellular location">
    <subcellularLocation>
        <location evidence="1">Mitochondrion</location>
    </subcellularLocation>
</comment>
<proteinExistence type="predicted"/>
<keyword evidence="4" id="KW-0408">Iron</keyword>
<feature type="compositionally biased region" description="Basic residues" evidence="8">
    <location>
        <begin position="477"/>
        <end position="488"/>
    </location>
</feature>
<evidence type="ECO:0000313" key="9">
    <source>
        <dbReference type="EMBL" id="KAF0399378.1"/>
    </source>
</evidence>
<reference evidence="9 10" key="1">
    <citation type="journal article" date="2019" name="Environ. Microbiol.">
        <title>At the nexus of three kingdoms: the genome of the mycorrhizal fungus Gigaspora margarita provides insights into plant, endobacterial and fungal interactions.</title>
        <authorList>
            <person name="Venice F."/>
            <person name="Ghignone S."/>
            <person name="Salvioli di Fossalunga A."/>
            <person name="Amselem J."/>
            <person name="Novero M."/>
            <person name="Xianan X."/>
            <person name="Sedzielewska Toro K."/>
            <person name="Morin E."/>
            <person name="Lipzen A."/>
            <person name="Grigoriev I.V."/>
            <person name="Henrissat B."/>
            <person name="Martin F.M."/>
            <person name="Bonfante P."/>
        </authorList>
    </citation>
    <scope>NUCLEOTIDE SEQUENCE [LARGE SCALE GENOMIC DNA]</scope>
    <source>
        <strain evidence="9 10">BEG34</strain>
    </source>
</reference>
<comment type="caution">
    <text evidence="9">The sequence shown here is derived from an EMBL/GenBank/DDBJ whole genome shotgun (WGS) entry which is preliminary data.</text>
</comment>
<name>A0A8H3X202_GIGMA</name>
<gene>
    <name evidence="9" type="ORF">F8M41_009720</name>
</gene>
<dbReference type="GO" id="GO:0008168">
    <property type="term" value="F:methyltransferase activity"/>
    <property type="evidence" value="ECO:0007669"/>
    <property type="project" value="InterPro"/>
</dbReference>
<dbReference type="PANTHER" id="PTHR13184">
    <property type="entry name" value="37S RIBOSOMAL PROTEIN S22"/>
    <property type="match status" value="1"/>
</dbReference>
<dbReference type="PANTHER" id="PTHR13184:SF5">
    <property type="entry name" value="METHYLTRANSFERASE-LIKE PROTEIN 17, MITOCHONDRIAL"/>
    <property type="match status" value="1"/>
</dbReference>
<evidence type="ECO:0000256" key="4">
    <source>
        <dbReference type="ARBA" id="ARBA00023004"/>
    </source>
</evidence>
<feature type="region of interest" description="Disordered" evidence="8">
    <location>
        <begin position="462"/>
        <end position="488"/>
    </location>
</feature>
<feature type="compositionally biased region" description="Acidic residues" evidence="8">
    <location>
        <begin position="462"/>
        <end position="471"/>
    </location>
</feature>
<evidence type="ECO:0000256" key="3">
    <source>
        <dbReference type="ARBA" id="ARBA00022946"/>
    </source>
</evidence>
<dbReference type="CDD" id="cd02440">
    <property type="entry name" value="AdoMet_MTases"/>
    <property type="match status" value="1"/>
</dbReference>
<comment type="function">
    <text evidence="7">Mitochondrial ribosome (mitoribosome) assembly factor. Binds at the interface of the head and body domains of the mitochondrial small ribosomal subunit (mt-SSU), occluding the mRNA channel and preventing compaction of the head domain towards the body. Probable inactive methyltransferase: retains the characteristic folding and ability to bind S-adenosyl-L-methionine, but it probably lost its methyltransferase activity.</text>
</comment>
<dbReference type="Pfam" id="PF09243">
    <property type="entry name" value="Rsm22"/>
    <property type="match status" value="1"/>
</dbReference>
<sequence>MMLKVSLPYQRKSLEALFGRKRMGWVNVPEWLNEAIIKIIQGQDKEIIRFDAGRIYKSFRSVTGYKVNTATDPIFGPCKSAQRTFKRTLQDEPDNKPHILEYGNRESLAYVSGYLPITYGPIYNVLYELSTRLPDFSPKNVMDFGTGPATVIWAAHEVWGSNIENFLGIDISEAMLRMAENILSCQNKIQNVEFKKYITYDPKTRYDLVVSAFTFNELPNDNIRQSILESLWNKTEDTLVLIEKGTPAGFKIIAEARKKILLSSTKLQAEVNSQVDNHDNGSISKLTNYGAHVVAPCPHDGECPLIESRNWCHFSQRINRPSYLMQTKKVVGNNYEDSKYSYVILRRGPRPRVPAETSKKLEKLTREDAIDTELARDFSTEAFHWARLILPPIKRSGHIVMDYCSNTGHIERMIIPKSQGKVPYRDARKAMWGDLFPHSPKKPAERRNIGIDKKHNKEEIYIMDEIEDDANQENSPRKRNVPRKKKDL</sequence>
<evidence type="ECO:0000256" key="8">
    <source>
        <dbReference type="SAM" id="MobiDB-lite"/>
    </source>
</evidence>
<dbReference type="AlphaFoldDB" id="A0A8H3X202"/>
<keyword evidence="3" id="KW-0809">Transit peptide</keyword>
<dbReference type="OrthoDB" id="421327at2759"/>
<keyword evidence="2" id="KW-0479">Metal-binding</keyword>
<dbReference type="EMBL" id="WTPW01002065">
    <property type="protein sequence ID" value="KAF0399378.1"/>
    <property type="molecule type" value="Genomic_DNA"/>
</dbReference>
<dbReference type="SUPFAM" id="SSF53335">
    <property type="entry name" value="S-adenosyl-L-methionine-dependent methyltransferases"/>
    <property type="match status" value="1"/>
</dbReference>
<evidence type="ECO:0000256" key="5">
    <source>
        <dbReference type="ARBA" id="ARBA00023014"/>
    </source>
</evidence>
<keyword evidence="5" id="KW-0411">Iron-sulfur</keyword>
<dbReference type="Proteomes" id="UP000439903">
    <property type="component" value="Unassembled WGS sequence"/>
</dbReference>
<dbReference type="GO" id="GO:0051536">
    <property type="term" value="F:iron-sulfur cluster binding"/>
    <property type="evidence" value="ECO:0007669"/>
    <property type="project" value="UniProtKB-KW"/>
</dbReference>
<protein>
    <submittedName>
        <fullName evidence="9">Rsm22-domain-containing protein</fullName>
    </submittedName>
</protein>
<dbReference type="GO" id="GO:0046872">
    <property type="term" value="F:metal ion binding"/>
    <property type="evidence" value="ECO:0007669"/>
    <property type="project" value="UniProtKB-KW"/>
</dbReference>
<evidence type="ECO:0000256" key="6">
    <source>
        <dbReference type="ARBA" id="ARBA00023128"/>
    </source>
</evidence>
<evidence type="ECO:0000313" key="10">
    <source>
        <dbReference type="Proteomes" id="UP000439903"/>
    </source>
</evidence>
<evidence type="ECO:0000256" key="1">
    <source>
        <dbReference type="ARBA" id="ARBA00004173"/>
    </source>
</evidence>
<accession>A0A8H3X202</accession>
<keyword evidence="6" id="KW-0496">Mitochondrion</keyword>
<evidence type="ECO:0000256" key="2">
    <source>
        <dbReference type="ARBA" id="ARBA00022723"/>
    </source>
</evidence>
<dbReference type="InterPro" id="IPR029063">
    <property type="entry name" value="SAM-dependent_MTases_sf"/>
</dbReference>
<keyword evidence="10" id="KW-1185">Reference proteome</keyword>
<evidence type="ECO:0000256" key="7">
    <source>
        <dbReference type="ARBA" id="ARBA00045681"/>
    </source>
</evidence>
<dbReference type="GO" id="GO:0005763">
    <property type="term" value="C:mitochondrial small ribosomal subunit"/>
    <property type="evidence" value="ECO:0007669"/>
    <property type="project" value="TreeGrafter"/>
</dbReference>
<dbReference type="InterPro" id="IPR052571">
    <property type="entry name" value="Mt_RNA_Methyltransferase"/>
</dbReference>
<dbReference type="Gene3D" id="3.40.50.150">
    <property type="entry name" value="Vaccinia Virus protein VP39"/>
    <property type="match status" value="1"/>
</dbReference>
<dbReference type="GO" id="GO:0003735">
    <property type="term" value="F:structural constituent of ribosome"/>
    <property type="evidence" value="ECO:0007669"/>
    <property type="project" value="TreeGrafter"/>
</dbReference>
<organism evidence="9 10">
    <name type="scientific">Gigaspora margarita</name>
    <dbReference type="NCBI Taxonomy" id="4874"/>
    <lineage>
        <taxon>Eukaryota</taxon>
        <taxon>Fungi</taxon>
        <taxon>Fungi incertae sedis</taxon>
        <taxon>Mucoromycota</taxon>
        <taxon>Glomeromycotina</taxon>
        <taxon>Glomeromycetes</taxon>
        <taxon>Diversisporales</taxon>
        <taxon>Gigasporaceae</taxon>
        <taxon>Gigaspora</taxon>
    </lineage>
</organism>